<dbReference type="Pfam" id="PF11741">
    <property type="entry name" value="AMIN"/>
    <property type="match status" value="1"/>
</dbReference>
<dbReference type="SMART" id="SM00646">
    <property type="entry name" value="Ami_3"/>
    <property type="match status" value="1"/>
</dbReference>
<reference evidence="5" key="2">
    <citation type="journal article" date="2022" name="Microbiol. Resour. Announc.">
        <title>Metagenome Sequencing to Explore Phylogenomics of Terrestrial Cyanobacteria.</title>
        <authorList>
            <person name="Ward R.D."/>
            <person name="Stajich J.E."/>
            <person name="Johansen J.R."/>
            <person name="Huntemann M."/>
            <person name="Clum A."/>
            <person name="Foster B."/>
            <person name="Foster B."/>
            <person name="Roux S."/>
            <person name="Palaniappan K."/>
            <person name="Varghese N."/>
            <person name="Mukherjee S."/>
            <person name="Reddy T.B.K."/>
            <person name="Daum C."/>
            <person name="Copeland A."/>
            <person name="Chen I.A."/>
            <person name="Ivanova N.N."/>
            <person name="Kyrpides N.C."/>
            <person name="Shapiro N."/>
            <person name="Eloe-Fadrosh E.A."/>
            <person name="Pietrasiak N."/>
        </authorList>
    </citation>
    <scope>NUCLEOTIDE SEQUENCE</scope>
    <source>
        <strain evidence="5">UHER 2000/2452</strain>
    </source>
</reference>
<keyword evidence="1 5" id="KW-0378">Hydrolase</keyword>
<dbReference type="InterPro" id="IPR021731">
    <property type="entry name" value="AMIN_dom"/>
</dbReference>
<feature type="chain" id="PRO_5037038140" evidence="3">
    <location>
        <begin position="25"/>
        <end position="681"/>
    </location>
</feature>
<feature type="compositionally biased region" description="Polar residues" evidence="2">
    <location>
        <begin position="142"/>
        <end position="156"/>
    </location>
</feature>
<keyword evidence="3" id="KW-0732">Signal</keyword>
<feature type="compositionally biased region" description="Low complexity" evidence="2">
    <location>
        <begin position="465"/>
        <end position="480"/>
    </location>
</feature>
<dbReference type="GO" id="GO:0009253">
    <property type="term" value="P:peptidoglycan catabolic process"/>
    <property type="evidence" value="ECO:0007669"/>
    <property type="project" value="InterPro"/>
</dbReference>
<gene>
    <name evidence="5" type="ORF">KME15_10905</name>
</gene>
<dbReference type="PANTHER" id="PTHR30404">
    <property type="entry name" value="N-ACETYLMURAMOYL-L-ALANINE AMIDASE"/>
    <property type="match status" value="1"/>
</dbReference>
<evidence type="ECO:0000259" key="4">
    <source>
        <dbReference type="SMART" id="SM00646"/>
    </source>
</evidence>
<feature type="compositionally biased region" description="Polar residues" evidence="2">
    <location>
        <begin position="451"/>
        <end position="464"/>
    </location>
</feature>
<evidence type="ECO:0000256" key="2">
    <source>
        <dbReference type="SAM" id="MobiDB-lite"/>
    </source>
</evidence>
<feature type="signal peptide" evidence="3">
    <location>
        <begin position="1"/>
        <end position="24"/>
    </location>
</feature>
<evidence type="ECO:0000313" key="5">
    <source>
        <dbReference type="EMBL" id="MBW4659175.1"/>
    </source>
</evidence>
<dbReference type="CDD" id="cd02696">
    <property type="entry name" value="MurNAc-LAA"/>
    <property type="match status" value="1"/>
</dbReference>
<accession>A0A951QCD5</accession>
<dbReference type="Pfam" id="PF01520">
    <property type="entry name" value="Amidase_3"/>
    <property type="match status" value="1"/>
</dbReference>
<feature type="region of interest" description="Disordered" evidence="2">
    <location>
        <begin position="450"/>
        <end position="480"/>
    </location>
</feature>
<dbReference type="GO" id="GO:0008745">
    <property type="term" value="F:N-acetylmuramoyl-L-alanine amidase activity"/>
    <property type="evidence" value="ECO:0007669"/>
    <property type="project" value="UniProtKB-EC"/>
</dbReference>
<reference evidence="5" key="1">
    <citation type="submission" date="2021-05" db="EMBL/GenBank/DDBJ databases">
        <authorList>
            <person name="Pietrasiak N."/>
            <person name="Ward R."/>
            <person name="Stajich J.E."/>
            <person name="Kurbessoian T."/>
        </authorList>
    </citation>
    <scope>NUCLEOTIDE SEQUENCE</scope>
    <source>
        <strain evidence="5">UHER 2000/2452</strain>
    </source>
</reference>
<proteinExistence type="predicted"/>
<comment type="caution">
    <text evidence="5">The sequence shown here is derived from an EMBL/GenBank/DDBJ whole genome shotgun (WGS) entry which is preliminary data.</text>
</comment>
<evidence type="ECO:0000313" key="6">
    <source>
        <dbReference type="Proteomes" id="UP000757435"/>
    </source>
</evidence>
<feature type="compositionally biased region" description="Low complexity" evidence="2">
    <location>
        <begin position="327"/>
        <end position="341"/>
    </location>
</feature>
<dbReference type="InterPro" id="IPR002508">
    <property type="entry name" value="MurNAc-LAA_cat"/>
</dbReference>
<dbReference type="EC" id="3.5.1.28" evidence="5"/>
<dbReference type="EMBL" id="JAHHHD010000010">
    <property type="protein sequence ID" value="MBW4659175.1"/>
    <property type="molecule type" value="Genomic_DNA"/>
</dbReference>
<protein>
    <submittedName>
        <fullName evidence="5">N-acetylmuramoyl-L-alanine amidase</fullName>
        <ecNumber evidence="5">3.5.1.28</ecNumber>
    </submittedName>
</protein>
<name>A0A951QCD5_9CYAN</name>
<evidence type="ECO:0000256" key="1">
    <source>
        <dbReference type="ARBA" id="ARBA00022801"/>
    </source>
</evidence>
<feature type="region of interest" description="Disordered" evidence="2">
    <location>
        <begin position="300"/>
        <end position="341"/>
    </location>
</feature>
<dbReference type="Proteomes" id="UP000757435">
    <property type="component" value="Unassembled WGS sequence"/>
</dbReference>
<dbReference type="InterPro" id="IPR050695">
    <property type="entry name" value="N-acetylmuramoyl_amidase_3"/>
</dbReference>
<dbReference type="Gene3D" id="3.40.630.40">
    <property type="entry name" value="Zn-dependent exopeptidases"/>
    <property type="match status" value="1"/>
</dbReference>
<feature type="compositionally biased region" description="Polar residues" evidence="2">
    <location>
        <begin position="163"/>
        <end position="173"/>
    </location>
</feature>
<feature type="region of interest" description="Disordered" evidence="2">
    <location>
        <begin position="139"/>
        <end position="173"/>
    </location>
</feature>
<sequence>MALKIHWLLPSFLGICCLAAPVEAGQLSSWRFDPTQNRLDFNTDEGVQPRAQLVSNPTRLVIDLPGTIAPSSLQQPMSQAGREIQQIRVEQFDASTTRIVVELSPGYTLDPQQILFRGASPTQWTVQIPPPQVVPTAAIAPSLSNPPTGSARSTLPANDRSSRPTSTNLSPSNLAAGVTQIEGVQVTADGVFVKTRGARPEVEVSRSRRNRQTIKVTVNSAELSPQLARDVAINRYGISHLELQPSGSKVQMTLHVAEESPDWLASASGAGGIVMLPQGGIAAVADLAVPVPQAAARSASTSPSAISATPQRSPQLPPPIARTAPRSPEALPSSEPSPELAAPLANSQTAIIQGIEVNPTSNQLLIRADRPVTYSGRWQSGLYQITLSPAQLAANVSGSDVGGASSPVLRARLRQQTDQTVVISLQPASGIRFGTLNMVSPQLLALEMQRSPVSSAPNDSTGVDRSSVARSNGSRSNNAASLISPAQSAGLPSLQSGRLLIVLDPGHGGSDPGAVGIGGLQEKQIVLPIARQVAAYLEQQGIQVILTRTDDSDVELEPRVQIAEQSNASLFVSIHANAISMDRPEVNGVETYYFSSGERLAQVIQDSIVQDTKMNDKGVRQARFYVLRRTSMPAVLIETGFVTGREDAPLLADEGFRNRMARAIAQGILQYVQQNSIGSDR</sequence>
<dbReference type="SUPFAM" id="SSF53187">
    <property type="entry name" value="Zn-dependent exopeptidases"/>
    <property type="match status" value="1"/>
</dbReference>
<evidence type="ECO:0000256" key="3">
    <source>
        <dbReference type="SAM" id="SignalP"/>
    </source>
</evidence>
<dbReference type="Gene3D" id="2.60.40.3500">
    <property type="match status" value="1"/>
</dbReference>
<dbReference type="GO" id="GO:0030288">
    <property type="term" value="C:outer membrane-bounded periplasmic space"/>
    <property type="evidence" value="ECO:0007669"/>
    <property type="project" value="TreeGrafter"/>
</dbReference>
<dbReference type="PANTHER" id="PTHR30404:SF0">
    <property type="entry name" value="N-ACETYLMURAMOYL-L-ALANINE AMIDASE AMIC"/>
    <property type="match status" value="1"/>
</dbReference>
<organism evidence="5 6">
    <name type="scientific">Drouetiella hepatica Uher 2000/2452</name>
    <dbReference type="NCBI Taxonomy" id="904376"/>
    <lineage>
        <taxon>Bacteria</taxon>
        <taxon>Bacillati</taxon>
        <taxon>Cyanobacteriota</taxon>
        <taxon>Cyanophyceae</taxon>
        <taxon>Oculatellales</taxon>
        <taxon>Oculatellaceae</taxon>
        <taxon>Drouetiella</taxon>
    </lineage>
</organism>
<dbReference type="AlphaFoldDB" id="A0A951QCD5"/>
<feature type="domain" description="MurNAc-LAA" evidence="4">
    <location>
        <begin position="560"/>
        <end position="669"/>
    </location>
</feature>